<dbReference type="OrthoDB" id="3557394at2759"/>
<protein>
    <recommendedName>
        <fullName evidence="1">Heterokaryon incompatibility domain-containing protein</fullName>
    </recommendedName>
</protein>
<dbReference type="PANTHER" id="PTHR24148">
    <property type="entry name" value="ANKYRIN REPEAT DOMAIN-CONTAINING PROTEIN 39 HOMOLOG-RELATED"/>
    <property type="match status" value="1"/>
</dbReference>
<reference evidence="2" key="1">
    <citation type="submission" date="2020-03" db="EMBL/GenBank/DDBJ databases">
        <title>Draft Genome Sequence of Cylindrodendrum hubeiense.</title>
        <authorList>
            <person name="Buettner E."/>
            <person name="Kellner H."/>
        </authorList>
    </citation>
    <scope>NUCLEOTIDE SEQUENCE</scope>
    <source>
        <strain evidence="2">IHI 201604</strain>
    </source>
</reference>
<dbReference type="EMBL" id="JAANBB010000104">
    <property type="protein sequence ID" value="KAF7550184.1"/>
    <property type="molecule type" value="Genomic_DNA"/>
</dbReference>
<gene>
    <name evidence="2" type="ORF">G7Z17_g5891</name>
</gene>
<dbReference type="Proteomes" id="UP000722485">
    <property type="component" value="Unassembled WGS sequence"/>
</dbReference>
<comment type="caution">
    <text evidence="2">The sequence shown here is derived from an EMBL/GenBank/DDBJ whole genome shotgun (WGS) entry which is preliminary data.</text>
</comment>
<keyword evidence="3" id="KW-1185">Reference proteome</keyword>
<organism evidence="2 3">
    <name type="scientific">Cylindrodendrum hubeiense</name>
    <dbReference type="NCBI Taxonomy" id="595255"/>
    <lineage>
        <taxon>Eukaryota</taxon>
        <taxon>Fungi</taxon>
        <taxon>Dikarya</taxon>
        <taxon>Ascomycota</taxon>
        <taxon>Pezizomycotina</taxon>
        <taxon>Sordariomycetes</taxon>
        <taxon>Hypocreomycetidae</taxon>
        <taxon>Hypocreales</taxon>
        <taxon>Nectriaceae</taxon>
        <taxon>Cylindrodendrum</taxon>
    </lineage>
</organism>
<dbReference type="AlphaFoldDB" id="A0A9P5HA21"/>
<dbReference type="Pfam" id="PF06985">
    <property type="entry name" value="HET"/>
    <property type="match status" value="1"/>
</dbReference>
<proteinExistence type="predicted"/>
<dbReference type="PANTHER" id="PTHR24148:SF64">
    <property type="entry name" value="HETEROKARYON INCOMPATIBILITY DOMAIN-CONTAINING PROTEIN"/>
    <property type="match status" value="1"/>
</dbReference>
<evidence type="ECO:0000313" key="2">
    <source>
        <dbReference type="EMBL" id="KAF7550184.1"/>
    </source>
</evidence>
<evidence type="ECO:0000259" key="1">
    <source>
        <dbReference type="Pfam" id="PF06985"/>
    </source>
</evidence>
<evidence type="ECO:0000313" key="3">
    <source>
        <dbReference type="Proteomes" id="UP000722485"/>
    </source>
</evidence>
<feature type="domain" description="Heterokaryon incompatibility" evidence="1">
    <location>
        <begin position="56"/>
        <end position="256"/>
    </location>
</feature>
<name>A0A9P5HA21_9HYPO</name>
<accession>A0A9P5HA21</accession>
<dbReference type="InterPro" id="IPR052895">
    <property type="entry name" value="HetReg/Transcr_Mod"/>
</dbReference>
<dbReference type="InterPro" id="IPR010730">
    <property type="entry name" value="HET"/>
</dbReference>
<sequence>MNILDSIPRHLSRVPMAPLLHKRLAEDRIRLLKLRHGNWDDDLEAELFEADKSFRYIALSYTWGSPVARKQVVVDETVMGITVNLDLALRTIRSPDVPVTLWVDALCINQESIHDKSQQVNLMHNIFSWAVEVRAYVGDSLDRSQRSHASQLKKLGASNAFQFPTDDERAWVHIRNSFWLLESKEPTQLSPHQKCLCLFSLLRALSSQSIRAKLNDMTLFSSKDLVRMEPKFRHLFEWIRVFVIAPWWDRMWITQEVGVARELQLTYGKVTIPFDLLSSIVRELEAHPLGPSSFGSEQTKVLGLLVHKVKKVTELRRLGQYESIAEM</sequence>